<feature type="domain" description="DUF2921" evidence="12">
    <location>
        <begin position="320"/>
        <end position="429"/>
    </location>
</feature>
<reference evidence="14" key="1">
    <citation type="submission" date="2024-07" db="EMBL/GenBank/DDBJ databases">
        <title>Two chromosome-level genome assemblies of Korean endemic species Abeliophyllum distichum and Forsythia ovata (Oleaceae).</title>
        <authorList>
            <person name="Jang H."/>
        </authorList>
    </citation>
    <scope>NUCLEOTIDE SEQUENCE [LARGE SCALE GENOMIC DNA]</scope>
</reference>
<organism evidence="13 14">
    <name type="scientific">Forsythia ovata</name>
    <dbReference type="NCBI Taxonomy" id="205694"/>
    <lineage>
        <taxon>Eukaryota</taxon>
        <taxon>Viridiplantae</taxon>
        <taxon>Streptophyta</taxon>
        <taxon>Embryophyta</taxon>
        <taxon>Tracheophyta</taxon>
        <taxon>Spermatophyta</taxon>
        <taxon>Magnoliopsida</taxon>
        <taxon>eudicotyledons</taxon>
        <taxon>Gunneridae</taxon>
        <taxon>Pentapetalae</taxon>
        <taxon>asterids</taxon>
        <taxon>lamiids</taxon>
        <taxon>Lamiales</taxon>
        <taxon>Oleaceae</taxon>
        <taxon>Forsythieae</taxon>
        <taxon>Forsythia</taxon>
    </lineage>
</organism>
<dbReference type="Proteomes" id="UP001604277">
    <property type="component" value="Unassembled WGS sequence"/>
</dbReference>
<evidence type="ECO:0000256" key="3">
    <source>
        <dbReference type="ARBA" id="ARBA00004906"/>
    </source>
</evidence>
<dbReference type="EC" id="2.3.2.27" evidence="4"/>
<evidence type="ECO:0000256" key="6">
    <source>
        <dbReference type="ARBA" id="ARBA00022692"/>
    </source>
</evidence>
<feature type="domain" description="DUF2921" evidence="12">
    <location>
        <begin position="56"/>
        <end position="239"/>
    </location>
</feature>
<comment type="caution">
    <text evidence="13">The sequence shown here is derived from an EMBL/GenBank/DDBJ whole genome shotgun (WGS) entry which is preliminary data.</text>
</comment>
<feature type="transmembrane region" description="Helical" evidence="10">
    <location>
        <begin position="656"/>
        <end position="676"/>
    </location>
</feature>
<keyword evidence="5" id="KW-0808">Transferase</keyword>
<evidence type="ECO:0000256" key="4">
    <source>
        <dbReference type="ARBA" id="ARBA00012483"/>
    </source>
</evidence>
<dbReference type="EMBL" id="JBFOLJ010000011">
    <property type="protein sequence ID" value="KAL2495009.1"/>
    <property type="molecule type" value="Genomic_DNA"/>
</dbReference>
<dbReference type="GO" id="GO:0012505">
    <property type="term" value="C:endomembrane system"/>
    <property type="evidence" value="ECO:0007669"/>
    <property type="project" value="UniProtKB-SubCell"/>
</dbReference>
<evidence type="ECO:0000256" key="1">
    <source>
        <dbReference type="ARBA" id="ARBA00000900"/>
    </source>
</evidence>
<protein>
    <recommendedName>
        <fullName evidence="4">RING-type E3 ubiquitin transferase</fullName>
        <ecNumber evidence="4">2.3.2.27</ecNumber>
    </recommendedName>
</protein>
<feature type="domain" description="DUF2921" evidence="12">
    <location>
        <begin position="468"/>
        <end position="632"/>
    </location>
</feature>
<dbReference type="InterPro" id="IPR021319">
    <property type="entry name" value="DUF2921"/>
</dbReference>
<feature type="transmembrane region" description="Helical" evidence="10">
    <location>
        <begin position="776"/>
        <end position="794"/>
    </location>
</feature>
<feature type="transmembrane region" description="Helical" evidence="10">
    <location>
        <begin position="736"/>
        <end position="755"/>
    </location>
</feature>
<evidence type="ECO:0000256" key="2">
    <source>
        <dbReference type="ARBA" id="ARBA00004127"/>
    </source>
</evidence>
<feature type="transmembrane region" description="Helical" evidence="10">
    <location>
        <begin position="825"/>
        <end position="843"/>
    </location>
</feature>
<keyword evidence="7" id="KW-0833">Ubl conjugation pathway</keyword>
<evidence type="ECO:0000313" key="14">
    <source>
        <dbReference type="Proteomes" id="UP001604277"/>
    </source>
</evidence>
<feature type="transmembrane region" description="Helical" evidence="10">
    <location>
        <begin position="683"/>
        <end position="705"/>
    </location>
</feature>
<evidence type="ECO:0000256" key="9">
    <source>
        <dbReference type="ARBA" id="ARBA00023136"/>
    </source>
</evidence>
<keyword evidence="6 10" id="KW-0812">Transmembrane</keyword>
<feature type="domain" description="SWEET-like" evidence="11">
    <location>
        <begin position="644"/>
        <end position="927"/>
    </location>
</feature>
<accession>A0ABD1S6N9</accession>
<gene>
    <name evidence="13" type="ORF">Fot_38766</name>
</gene>
<dbReference type="PANTHER" id="PTHR33389">
    <property type="entry name" value="FAMILY PROTEIN, PUTATIVE (DUF2921)-RELATED"/>
    <property type="match status" value="1"/>
</dbReference>
<feature type="transmembrane region" description="Helical" evidence="10">
    <location>
        <begin position="855"/>
        <end position="872"/>
    </location>
</feature>
<dbReference type="Pfam" id="PF25333">
    <property type="entry name" value="DUF2921_N"/>
    <property type="match status" value="3"/>
</dbReference>
<dbReference type="PANTHER" id="PTHR33389:SF22">
    <property type="entry name" value="FAMILY PROTEIN, PUTATIVE (DUF2921)-RELATED"/>
    <property type="match status" value="1"/>
</dbReference>
<comment type="catalytic activity">
    <reaction evidence="1">
        <text>S-ubiquitinyl-[E2 ubiquitin-conjugating enzyme]-L-cysteine + [acceptor protein]-L-lysine = [E2 ubiquitin-conjugating enzyme]-L-cysteine + N(6)-ubiquitinyl-[acceptor protein]-L-lysine.</text>
        <dbReference type="EC" id="2.3.2.27"/>
    </reaction>
</comment>
<comment type="subcellular location">
    <subcellularLocation>
        <location evidence="2">Endomembrane system</location>
        <topology evidence="2">Multi-pass membrane protein</topology>
    </subcellularLocation>
</comment>
<sequence>MVIHCKTPSPPPSGNPMRIKIRLSICPPQFHISQFTVFFLLLLFSGTAYSAPQIPYSPHCNNVVPEPPKSLDSVPNTLLPDSNFLTLRNAHFDYTEKNAKKGNFLNPQRSLFLRTRKVYRTQADGVFKIEAALRLTGVQGREYFGNFTRRELRLVHYRPPRIPLAPRDALRVLGFSVTGYWDSSSGKVCMVGSGLGKLRSVHAVLKLDYPDSSSIFNSLVNGTLESLDVNDNYLNLKPVKILGMNLRNYKYELIDKEVKNNGFHVSDDLPNVSLGLEDLGQTLCQFIRSAGVVELNYMSECSSVNCDFLGGGNGNSMPRVMNFNEIECSGDGRVRYLLGLGDLVYNGYQLPFEPNMTLVSEGKWNVEKKRLDMVGCRILSDFGRSSVGECEIRLRLRFPARWTVRERSAVVGEMWSSGSVNESGYFGRVALANRKNRNLRVTRLRYEFTEIENVRRSCTNRMVQKVKGGTYPGGQSSDMRFDMIVRNKNIKEAWGYSSPLYVDDKFYQASVVLGREVESRGHVRQNPRSVINVSYVLSFAVPLEFELSSEFMQVKSVEISAEGLYDSKSGHLCMVGCMQNESPNLKVGRNSSLDCEILVEIQYPSLNAKNGGLVKGTIESTRRKSDPFYFEAFHILSHSIYAKQAKESIWRMDLEITMVLISNTLNCIFVGLQLFHVKRHPNVLPFISVMMLFVLSLAHMIPLLLNFEALIMVSRNSGNSLNVYFGSDGWLELNEVLVRVITMIAFLLELRLLQLAWSSRSGHGSQTALWISDKKVLYLSLPMYIGGGLIAWFVHLSRKSYPMPSLRISHVGYKQQSLWGDLKSYAGLILDGFLFPQILFNLFCDAKEKALAPSFYIGTTFVPLLPHAYDLYRSHSSTWSFNYIYANPRMDYYSTTWDIVICLGGLLFVFLIYSQQRFGGCCFLPKRYRQSSSYEKVPVVTTESF</sequence>
<evidence type="ECO:0000256" key="10">
    <source>
        <dbReference type="SAM" id="Phobius"/>
    </source>
</evidence>
<keyword evidence="14" id="KW-1185">Reference proteome</keyword>
<evidence type="ECO:0000259" key="12">
    <source>
        <dbReference type="Pfam" id="PF25333"/>
    </source>
</evidence>
<dbReference type="InterPro" id="IPR057425">
    <property type="entry name" value="DUF2921_N"/>
</dbReference>
<feature type="transmembrane region" description="Helical" evidence="10">
    <location>
        <begin position="892"/>
        <end position="913"/>
    </location>
</feature>
<keyword evidence="9 10" id="KW-0472">Membrane</keyword>
<dbReference type="Pfam" id="PF11145">
    <property type="entry name" value="DUF2921"/>
    <property type="match status" value="1"/>
</dbReference>
<dbReference type="AlphaFoldDB" id="A0ABD1S6N9"/>
<evidence type="ECO:0000256" key="7">
    <source>
        <dbReference type="ARBA" id="ARBA00022786"/>
    </source>
</evidence>
<dbReference type="GO" id="GO:0061630">
    <property type="term" value="F:ubiquitin protein ligase activity"/>
    <property type="evidence" value="ECO:0007669"/>
    <property type="project" value="UniProtKB-EC"/>
</dbReference>
<proteinExistence type="predicted"/>
<evidence type="ECO:0000313" key="13">
    <source>
        <dbReference type="EMBL" id="KAL2495009.1"/>
    </source>
</evidence>
<name>A0ABD1S6N9_9LAMI</name>
<evidence type="ECO:0000256" key="5">
    <source>
        <dbReference type="ARBA" id="ARBA00022679"/>
    </source>
</evidence>
<evidence type="ECO:0000256" key="8">
    <source>
        <dbReference type="ARBA" id="ARBA00022989"/>
    </source>
</evidence>
<keyword evidence="8 10" id="KW-1133">Transmembrane helix</keyword>
<comment type="pathway">
    <text evidence="3">Protein modification; protein ubiquitination.</text>
</comment>
<evidence type="ECO:0000259" key="11">
    <source>
        <dbReference type="Pfam" id="PF11145"/>
    </source>
</evidence>